<accession>A0A1W2W6U7</accession>
<dbReference type="GO" id="GO:0038187">
    <property type="term" value="F:pattern recognition receptor activity"/>
    <property type="evidence" value="ECO:0000318"/>
    <property type="project" value="GO_Central"/>
</dbReference>
<reference evidence="2" key="3">
    <citation type="submission" date="2025-08" db="UniProtKB">
        <authorList>
            <consortium name="Ensembl"/>
        </authorList>
    </citation>
    <scope>IDENTIFICATION</scope>
</reference>
<dbReference type="KEGG" id="cin:100178327"/>
<accession>F6RB73</accession>
<reference evidence="2" key="4">
    <citation type="submission" date="2025-09" db="UniProtKB">
        <authorList>
            <consortium name="Ensembl"/>
        </authorList>
    </citation>
    <scope>IDENTIFICATION</scope>
</reference>
<dbReference type="GeneID" id="100178327"/>
<dbReference type="GO" id="GO:0009897">
    <property type="term" value="C:external side of plasma membrane"/>
    <property type="evidence" value="ECO:0000318"/>
    <property type="project" value="GO_Central"/>
</dbReference>
<dbReference type="SUPFAM" id="SSF56436">
    <property type="entry name" value="C-type lectin-like"/>
    <property type="match status" value="1"/>
</dbReference>
<reference evidence="2" key="2">
    <citation type="journal article" date="2008" name="Genome Biol.">
        <title>Improved genome assembly and evidence-based global gene model set for the chordate Ciona intestinalis: new insight into intron and operon populations.</title>
        <authorList>
            <person name="Satou Y."/>
            <person name="Mineta K."/>
            <person name="Ogasawara M."/>
            <person name="Sasakura Y."/>
            <person name="Shoguchi E."/>
            <person name="Ueno K."/>
            <person name="Yamada L."/>
            <person name="Matsumoto J."/>
            <person name="Wasserscheid J."/>
            <person name="Dewar K."/>
            <person name="Wiley G.B."/>
            <person name="Macmil S.L."/>
            <person name="Roe B.A."/>
            <person name="Zeller R.W."/>
            <person name="Hastings K.E."/>
            <person name="Lemaire P."/>
            <person name="Lindquist E."/>
            <person name="Endo T."/>
            <person name="Hotta K."/>
            <person name="Inaba K."/>
        </authorList>
    </citation>
    <scope>NUCLEOTIDE SEQUENCE [LARGE SCALE GENOMIC DNA]</scope>
    <source>
        <strain evidence="2">wild type</strain>
    </source>
</reference>
<dbReference type="RefSeq" id="XP_002122806.1">
    <property type="nucleotide sequence ID" value="XM_002122770.4"/>
</dbReference>
<dbReference type="CDD" id="cd00037">
    <property type="entry name" value="CLECT"/>
    <property type="match status" value="1"/>
</dbReference>
<feature type="signal peptide" evidence="1">
    <location>
        <begin position="1"/>
        <end position="21"/>
    </location>
</feature>
<dbReference type="GO" id="GO:0030246">
    <property type="term" value="F:carbohydrate binding"/>
    <property type="evidence" value="ECO:0000318"/>
    <property type="project" value="GO_Central"/>
</dbReference>
<dbReference type="Proteomes" id="UP000008144">
    <property type="component" value="Chromosome 9"/>
</dbReference>
<name>F6RB73_CIOIN</name>
<evidence type="ECO:0000313" key="3">
    <source>
        <dbReference type="Proteomes" id="UP000008144"/>
    </source>
</evidence>
<keyword evidence="1" id="KW-0732">Signal</keyword>
<dbReference type="GO" id="GO:0006955">
    <property type="term" value="P:immune response"/>
    <property type="evidence" value="ECO:0000318"/>
    <property type="project" value="GO_Central"/>
</dbReference>
<keyword evidence="3" id="KW-1185">Reference proteome</keyword>
<reference evidence="3" key="1">
    <citation type="journal article" date="2002" name="Science">
        <title>The draft genome of Ciona intestinalis: insights into chordate and vertebrate origins.</title>
        <authorList>
            <person name="Dehal P."/>
            <person name="Satou Y."/>
            <person name="Campbell R.K."/>
            <person name="Chapman J."/>
            <person name="Degnan B."/>
            <person name="De Tomaso A."/>
            <person name="Davidson B."/>
            <person name="Di Gregorio A."/>
            <person name="Gelpke M."/>
            <person name="Goodstein D.M."/>
            <person name="Harafuji N."/>
            <person name="Hastings K.E."/>
            <person name="Ho I."/>
            <person name="Hotta K."/>
            <person name="Huang W."/>
            <person name="Kawashima T."/>
            <person name="Lemaire P."/>
            <person name="Martinez D."/>
            <person name="Meinertzhagen I.A."/>
            <person name="Necula S."/>
            <person name="Nonaka M."/>
            <person name="Putnam N."/>
            <person name="Rash S."/>
            <person name="Saiga H."/>
            <person name="Satake M."/>
            <person name="Terry A."/>
            <person name="Yamada L."/>
            <person name="Wang H.G."/>
            <person name="Awazu S."/>
            <person name="Azumi K."/>
            <person name="Boore J."/>
            <person name="Branno M."/>
            <person name="Chin-Bow S."/>
            <person name="DeSantis R."/>
            <person name="Doyle S."/>
            <person name="Francino P."/>
            <person name="Keys D.N."/>
            <person name="Haga S."/>
            <person name="Hayashi H."/>
            <person name="Hino K."/>
            <person name="Imai K.S."/>
            <person name="Inaba K."/>
            <person name="Kano S."/>
            <person name="Kobayashi K."/>
            <person name="Kobayashi M."/>
            <person name="Lee B.I."/>
            <person name="Makabe K.W."/>
            <person name="Manohar C."/>
            <person name="Matassi G."/>
            <person name="Medina M."/>
            <person name="Mochizuki Y."/>
            <person name="Mount S."/>
            <person name="Morishita T."/>
            <person name="Miura S."/>
            <person name="Nakayama A."/>
            <person name="Nishizaka S."/>
            <person name="Nomoto H."/>
            <person name="Ohta F."/>
            <person name="Oishi K."/>
            <person name="Rigoutsos I."/>
            <person name="Sano M."/>
            <person name="Sasaki A."/>
            <person name="Sasakura Y."/>
            <person name="Shoguchi E."/>
            <person name="Shin-i T."/>
            <person name="Spagnuolo A."/>
            <person name="Stainier D."/>
            <person name="Suzuki M.M."/>
            <person name="Tassy O."/>
            <person name="Takatori N."/>
            <person name="Tokuoka M."/>
            <person name="Yagi K."/>
            <person name="Yoshizaki F."/>
            <person name="Wada S."/>
            <person name="Zhang C."/>
            <person name="Hyatt P.D."/>
            <person name="Larimer F."/>
            <person name="Detter C."/>
            <person name="Doggett N."/>
            <person name="Glavina T."/>
            <person name="Hawkins T."/>
            <person name="Richardson P."/>
            <person name="Lucas S."/>
            <person name="Kohara Y."/>
            <person name="Levine M."/>
            <person name="Satoh N."/>
            <person name="Rokhsar D.S."/>
        </authorList>
    </citation>
    <scope>NUCLEOTIDE SEQUENCE [LARGE SCALE GENOMIC DNA]</scope>
</reference>
<dbReference type="AlphaFoldDB" id="F6RB73"/>
<evidence type="ECO:0000313" key="2">
    <source>
        <dbReference type="Ensembl" id="ENSCINP00000023989.2"/>
    </source>
</evidence>
<dbReference type="Gene3D" id="3.10.100.10">
    <property type="entry name" value="Mannose-Binding Protein A, subunit A"/>
    <property type="match status" value="1"/>
</dbReference>
<evidence type="ECO:0000256" key="1">
    <source>
        <dbReference type="SAM" id="SignalP"/>
    </source>
</evidence>
<dbReference type="InParanoid" id="F6RB73"/>
<organism evidence="2 3">
    <name type="scientific">Ciona intestinalis</name>
    <name type="common">Transparent sea squirt</name>
    <name type="synonym">Ascidia intestinalis</name>
    <dbReference type="NCBI Taxonomy" id="7719"/>
    <lineage>
        <taxon>Eukaryota</taxon>
        <taxon>Metazoa</taxon>
        <taxon>Chordata</taxon>
        <taxon>Tunicata</taxon>
        <taxon>Ascidiacea</taxon>
        <taxon>Phlebobranchia</taxon>
        <taxon>Cionidae</taxon>
        <taxon>Ciona</taxon>
    </lineage>
</organism>
<protein>
    <submittedName>
        <fullName evidence="2">Uncharacterized LOC100178327</fullName>
    </submittedName>
</protein>
<dbReference type="InterPro" id="IPR016186">
    <property type="entry name" value="C-type_lectin-like/link_sf"/>
</dbReference>
<feature type="chain" id="PRO_5014090014" evidence="1">
    <location>
        <begin position="22"/>
        <end position="201"/>
    </location>
</feature>
<dbReference type="GeneTree" id="ENSGT00530000064742"/>
<proteinExistence type="predicted"/>
<dbReference type="EMBL" id="EAAA01002965">
    <property type="status" value="NOT_ANNOTATED_CDS"/>
    <property type="molecule type" value="Genomic_DNA"/>
</dbReference>
<sequence length="201" mass="22726">MFRPFIALVFLALCLLQVVRSNSLLSCQVVTEGLESETQNQCNCTFVRSLIQQAINNAKKCSGVVYGGRCIRFIYTSGYGMSRPDARNMCVYHGGTLVDIVNQEMYNLIYNYAKEAWDAYIDRNPNYVEMWLASTYQSGTVRSSVTGEVIYARWHPTFPQTDNRHAMGLVVATKASRGSLHGMFNYFPSHPYLVPLCSFPI</sequence>
<dbReference type="HOGENOM" id="CLU_1365827_0_0_1"/>
<dbReference type="OrthoDB" id="10231385at2759"/>
<dbReference type="Ensembl" id="ENSCINT00000024235.2">
    <property type="protein sequence ID" value="ENSCINP00000023989.2"/>
    <property type="gene ID" value="ENSCING00000012976.2"/>
</dbReference>
<gene>
    <name evidence="2" type="primary">LOC100178327</name>
</gene>
<dbReference type="InterPro" id="IPR016187">
    <property type="entry name" value="CTDL_fold"/>
</dbReference>